<proteinExistence type="predicted"/>
<dbReference type="OrthoDB" id="9787548at2"/>
<evidence type="ECO:0000256" key="2">
    <source>
        <dbReference type="ARBA" id="ARBA00022448"/>
    </source>
</evidence>
<comment type="subcellular location">
    <subcellularLocation>
        <location evidence="1">Membrane</location>
        <topology evidence="1">Multi-pass membrane protein</topology>
    </subcellularLocation>
</comment>
<dbReference type="InterPro" id="IPR001046">
    <property type="entry name" value="NRAMP_fam"/>
</dbReference>
<sequence>MKWKMGPGVLVAAAFIGPGTVAVCSIAGVQYGYLLLWALLLSVVATVILQEMAARLGIVTQKGLAHVIKVEIGVRWIKILVLGLILSAIVIGNAAYEGGNIGGASLGLEAIFGQEYISFYPWVVGFFAFLLLFFGNYEVLEKVLISLVVVMSISFLLTAIITKPDISAIIQGLFIPKIPDGSILTIIALVGTTVVPYNLFLHTSLVSEKWKSKENLKEARRDTVLSILLGGMVSMAIVVTATAIPSNEITNIMDMTKGLEPLYGESAKYFMGIGLFAAGITSAITAPLAAAYVANSCFGWNTTMDSIRFKLVWMIILLLGVLFMSVGIKPLEIIKFAQVTNGMLLPIIAIFLLWIVNRKTVMLEYQNTIFQNILGIIIIILSVILGAKSILTVFGLF</sequence>
<feature type="transmembrane region" description="Helical" evidence="7">
    <location>
        <begin position="269"/>
        <end position="295"/>
    </location>
</feature>
<reference evidence="8 9" key="1">
    <citation type="submission" date="2018-06" db="EMBL/GenBank/DDBJ databases">
        <title>Genomic Encyclopedia of Archaeal and Bacterial Type Strains, Phase II (KMG-II): from individual species to whole genera.</title>
        <authorList>
            <person name="Goeker M."/>
        </authorList>
    </citation>
    <scope>NUCLEOTIDE SEQUENCE [LARGE SCALE GENOMIC DNA]</scope>
    <source>
        <strain evidence="8 9">DSM 23522</strain>
    </source>
</reference>
<feature type="transmembrane region" description="Helical" evidence="7">
    <location>
        <begin position="34"/>
        <end position="54"/>
    </location>
</feature>
<evidence type="ECO:0000256" key="1">
    <source>
        <dbReference type="ARBA" id="ARBA00004141"/>
    </source>
</evidence>
<feature type="transmembrane region" description="Helical" evidence="7">
    <location>
        <begin position="369"/>
        <end position="391"/>
    </location>
</feature>
<evidence type="ECO:0000256" key="4">
    <source>
        <dbReference type="ARBA" id="ARBA00022847"/>
    </source>
</evidence>
<organism evidence="8 9">
    <name type="scientific">Arenibacter echinorum</name>
    <dbReference type="NCBI Taxonomy" id="440515"/>
    <lineage>
        <taxon>Bacteria</taxon>
        <taxon>Pseudomonadati</taxon>
        <taxon>Bacteroidota</taxon>
        <taxon>Flavobacteriia</taxon>
        <taxon>Flavobacteriales</taxon>
        <taxon>Flavobacteriaceae</taxon>
        <taxon>Arenibacter</taxon>
    </lineage>
</organism>
<keyword evidence="6 7" id="KW-0472">Membrane</keyword>
<feature type="transmembrane region" description="Helical" evidence="7">
    <location>
        <begin position="334"/>
        <end position="357"/>
    </location>
</feature>
<feature type="transmembrane region" description="Helical" evidence="7">
    <location>
        <begin position="223"/>
        <end position="244"/>
    </location>
</feature>
<feature type="transmembrane region" description="Helical" evidence="7">
    <location>
        <begin position="116"/>
        <end position="136"/>
    </location>
</feature>
<dbReference type="PANTHER" id="PTHR11706">
    <property type="entry name" value="SOLUTE CARRIER PROTEIN FAMILY 11 MEMBER"/>
    <property type="match status" value="1"/>
</dbReference>
<protein>
    <submittedName>
        <fullName evidence="8">NRAMP (Natural resistance-associated macrophage protein)-like metal ion transporter</fullName>
    </submittedName>
</protein>
<evidence type="ECO:0000256" key="3">
    <source>
        <dbReference type="ARBA" id="ARBA00022692"/>
    </source>
</evidence>
<evidence type="ECO:0000313" key="8">
    <source>
        <dbReference type="EMBL" id="RAJ12582.1"/>
    </source>
</evidence>
<feature type="transmembrane region" description="Helical" evidence="7">
    <location>
        <begin position="143"/>
        <end position="162"/>
    </location>
</feature>
<evidence type="ECO:0000256" key="6">
    <source>
        <dbReference type="ARBA" id="ARBA00023136"/>
    </source>
</evidence>
<dbReference type="PANTHER" id="PTHR11706:SF33">
    <property type="entry name" value="NATURAL RESISTANCE-ASSOCIATED MACROPHAGE PROTEIN 2"/>
    <property type="match status" value="1"/>
</dbReference>
<dbReference type="GO" id="GO:0015086">
    <property type="term" value="F:cadmium ion transmembrane transporter activity"/>
    <property type="evidence" value="ECO:0007669"/>
    <property type="project" value="TreeGrafter"/>
</dbReference>
<dbReference type="PRINTS" id="PR00447">
    <property type="entry name" value="NATRESASSCMP"/>
</dbReference>
<feature type="transmembrane region" description="Helical" evidence="7">
    <location>
        <begin position="307"/>
        <end position="328"/>
    </location>
</feature>
<dbReference type="EMBL" id="QLLN01000003">
    <property type="protein sequence ID" value="RAJ12582.1"/>
    <property type="molecule type" value="Genomic_DNA"/>
</dbReference>
<dbReference type="GO" id="GO:0015293">
    <property type="term" value="F:symporter activity"/>
    <property type="evidence" value="ECO:0007669"/>
    <property type="project" value="UniProtKB-KW"/>
</dbReference>
<dbReference type="GO" id="GO:0005886">
    <property type="term" value="C:plasma membrane"/>
    <property type="evidence" value="ECO:0007669"/>
    <property type="project" value="TreeGrafter"/>
</dbReference>
<feature type="transmembrane region" description="Helical" evidence="7">
    <location>
        <begin position="75"/>
        <end position="96"/>
    </location>
</feature>
<evidence type="ECO:0000256" key="7">
    <source>
        <dbReference type="SAM" id="Phobius"/>
    </source>
</evidence>
<dbReference type="AlphaFoldDB" id="A0A327R9C8"/>
<keyword evidence="2" id="KW-0813">Transport</keyword>
<dbReference type="GO" id="GO:0005384">
    <property type="term" value="F:manganese ion transmembrane transporter activity"/>
    <property type="evidence" value="ECO:0007669"/>
    <property type="project" value="TreeGrafter"/>
</dbReference>
<dbReference type="NCBIfam" id="NF037982">
    <property type="entry name" value="Nramp_1"/>
    <property type="match status" value="1"/>
</dbReference>
<evidence type="ECO:0000313" key="9">
    <source>
        <dbReference type="Proteomes" id="UP000249696"/>
    </source>
</evidence>
<feature type="transmembrane region" description="Helical" evidence="7">
    <location>
        <begin position="182"/>
        <end position="202"/>
    </location>
</feature>
<keyword evidence="3 7" id="KW-0812">Transmembrane</keyword>
<accession>A0A327R9C8</accession>
<name>A0A327R9C8_9FLAO</name>
<keyword evidence="9" id="KW-1185">Reference proteome</keyword>
<gene>
    <name evidence="8" type="ORF">LV92_01818</name>
</gene>
<dbReference type="RefSeq" id="WP_111623313.1">
    <property type="nucleotide sequence ID" value="NZ_QLLN01000003.1"/>
</dbReference>
<comment type="caution">
    <text evidence="8">The sequence shown here is derived from an EMBL/GenBank/DDBJ whole genome shotgun (WGS) entry which is preliminary data.</text>
</comment>
<evidence type="ECO:0000256" key="5">
    <source>
        <dbReference type="ARBA" id="ARBA00022989"/>
    </source>
</evidence>
<keyword evidence="4" id="KW-0769">Symport</keyword>
<dbReference type="GO" id="GO:0034755">
    <property type="term" value="P:iron ion transmembrane transport"/>
    <property type="evidence" value="ECO:0007669"/>
    <property type="project" value="TreeGrafter"/>
</dbReference>
<dbReference type="Pfam" id="PF01566">
    <property type="entry name" value="Nramp"/>
    <property type="match status" value="1"/>
</dbReference>
<dbReference type="Proteomes" id="UP000249696">
    <property type="component" value="Unassembled WGS sequence"/>
</dbReference>
<keyword evidence="5 7" id="KW-1133">Transmembrane helix</keyword>